<evidence type="ECO:0000313" key="3">
    <source>
        <dbReference type="Proteomes" id="UP000184073"/>
    </source>
</evidence>
<keyword evidence="1" id="KW-0472">Membrane</keyword>
<feature type="transmembrane region" description="Helical" evidence="1">
    <location>
        <begin position="263"/>
        <end position="283"/>
    </location>
</feature>
<protein>
    <recommendedName>
        <fullName evidence="4">NAD dependent epimerase/dehydratase</fullName>
    </recommendedName>
</protein>
<dbReference type="PANTHER" id="PTHR36978:SF4">
    <property type="entry name" value="P-LOOP CONTAINING NUCLEOSIDE TRIPHOSPHATE HYDROLASE PROTEIN"/>
    <property type="match status" value="1"/>
</dbReference>
<evidence type="ECO:0008006" key="4">
    <source>
        <dbReference type="Google" id="ProtNLM"/>
    </source>
</evidence>
<accession>A0A1L9Q2G0</accession>
<dbReference type="InterPro" id="IPR027417">
    <property type="entry name" value="P-loop_NTPase"/>
</dbReference>
<dbReference type="Proteomes" id="UP000184073">
    <property type="component" value="Unassembled WGS sequence"/>
</dbReference>
<dbReference type="OrthoDB" id="408152at2759"/>
<dbReference type="AlphaFoldDB" id="A0A1L9Q2G0"/>
<organism evidence="2 3">
    <name type="scientific">Aspergillus versicolor CBS 583.65</name>
    <dbReference type="NCBI Taxonomy" id="1036611"/>
    <lineage>
        <taxon>Eukaryota</taxon>
        <taxon>Fungi</taxon>
        <taxon>Dikarya</taxon>
        <taxon>Ascomycota</taxon>
        <taxon>Pezizomycotina</taxon>
        <taxon>Eurotiomycetes</taxon>
        <taxon>Eurotiomycetidae</taxon>
        <taxon>Eurotiales</taxon>
        <taxon>Aspergillaceae</taxon>
        <taxon>Aspergillus</taxon>
        <taxon>Aspergillus subgen. Nidulantes</taxon>
    </lineage>
</organism>
<reference evidence="3" key="1">
    <citation type="journal article" date="2017" name="Genome Biol.">
        <title>Comparative genomics reveals high biological diversity and specific adaptations in the industrially and medically important fungal genus Aspergillus.</title>
        <authorList>
            <person name="de Vries R.P."/>
            <person name="Riley R."/>
            <person name="Wiebenga A."/>
            <person name="Aguilar-Osorio G."/>
            <person name="Amillis S."/>
            <person name="Uchima C.A."/>
            <person name="Anderluh G."/>
            <person name="Asadollahi M."/>
            <person name="Askin M."/>
            <person name="Barry K."/>
            <person name="Battaglia E."/>
            <person name="Bayram O."/>
            <person name="Benocci T."/>
            <person name="Braus-Stromeyer S.A."/>
            <person name="Caldana C."/>
            <person name="Canovas D."/>
            <person name="Cerqueira G.C."/>
            <person name="Chen F."/>
            <person name="Chen W."/>
            <person name="Choi C."/>
            <person name="Clum A."/>
            <person name="Dos Santos R.A."/>
            <person name="Damasio A.R."/>
            <person name="Diallinas G."/>
            <person name="Emri T."/>
            <person name="Fekete E."/>
            <person name="Flipphi M."/>
            <person name="Freyberg S."/>
            <person name="Gallo A."/>
            <person name="Gournas C."/>
            <person name="Habgood R."/>
            <person name="Hainaut M."/>
            <person name="Harispe M.L."/>
            <person name="Henrissat B."/>
            <person name="Hilden K.S."/>
            <person name="Hope R."/>
            <person name="Hossain A."/>
            <person name="Karabika E."/>
            <person name="Karaffa L."/>
            <person name="Karanyi Z."/>
            <person name="Krasevec N."/>
            <person name="Kuo A."/>
            <person name="Kusch H."/>
            <person name="LaButti K."/>
            <person name="Lagendijk E.L."/>
            <person name="Lapidus A."/>
            <person name="Levasseur A."/>
            <person name="Lindquist E."/>
            <person name="Lipzen A."/>
            <person name="Logrieco A.F."/>
            <person name="MacCabe A."/>
            <person name="Maekelae M.R."/>
            <person name="Malavazi I."/>
            <person name="Melin P."/>
            <person name="Meyer V."/>
            <person name="Mielnichuk N."/>
            <person name="Miskei M."/>
            <person name="Molnar A.P."/>
            <person name="Mule G."/>
            <person name="Ngan C.Y."/>
            <person name="Orejas M."/>
            <person name="Orosz E."/>
            <person name="Ouedraogo J.P."/>
            <person name="Overkamp K.M."/>
            <person name="Park H.-S."/>
            <person name="Perrone G."/>
            <person name="Piumi F."/>
            <person name="Punt P.J."/>
            <person name="Ram A.F."/>
            <person name="Ramon A."/>
            <person name="Rauscher S."/>
            <person name="Record E."/>
            <person name="Riano-Pachon D.M."/>
            <person name="Robert V."/>
            <person name="Roehrig J."/>
            <person name="Ruller R."/>
            <person name="Salamov A."/>
            <person name="Salih N.S."/>
            <person name="Samson R.A."/>
            <person name="Sandor E."/>
            <person name="Sanguinetti M."/>
            <person name="Schuetze T."/>
            <person name="Sepcic K."/>
            <person name="Shelest E."/>
            <person name="Sherlock G."/>
            <person name="Sophianopoulou V."/>
            <person name="Squina F.M."/>
            <person name="Sun H."/>
            <person name="Susca A."/>
            <person name="Todd R.B."/>
            <person name="Tsang A."/>
            <person name="Unkles S.E."/>
            <person name="van de Wiele N."/>
            <person name="van Rossen-Uffink D."/>
            <person name="Oliveira J.V."/>
            <person name="Vesth T.C."/>
            <person name="Visser J."/>
            <person name="Yu J.-H."/>
            <person name="Zhou M."/>
            <person name="Andersen M.R."/>
            <person name="Archer D.B."/>
            <person name="Baker S.E."/>
            <person name="Benoit I."/>
            <person name="Brakhage A.A."/>
            <person name="Braus G.H."/>
            <person name="Fischer R."/>
            <person name="Frisvad J.C."/>
            <person name="Goldman G.H."/>
            <person name="Houbraken J."/>
            <person name="Oakley B."/>
            <person name="Pocsi I."/>
            <person name="Scazzocchio C."/>
            <person name="Seiboth B."/>
            <person name="vanKuyk P.A."/>
            <person name="Wortman J."/>
            <person name="Dyer P.S."/>
            <person name="Grigoriev I.V."/>
        </authorList>
    </citation>
    <scope>NUCLEOTIDE SEQUENCE [LARGE SCALE GENOMIC DNA]</scope>
    <source>
        <strain evidence="3">CBS 583.65</strain>
    </source>
</reference>
<keyword evidence="3" id="KW-1185">Reference proteome</keyword>
<evidence type="ECO:0000256" key="1">
    <source>
        <dbReference type="SAM" id="Phobius"/>
    </source>
</evidence>
<dbReference type="GeneID" id="63729214"/>
<gene>
    <name evidence="2" type="ORF">ASPVEDRAFT_47094</name>
</gene>
<dbReference type="Gene3D" id="3.40.50.300">
    <property type="entry name" value="P-loop containing nucleotide triphosphate hydrolases"/>
    <property type="match status" value="1"/>
</dbReference>
<keyword evidence="1" id="KW-1133">Transmembrane helix</keyword>
<dbReference type="VEuPathDB" id="FungiDB:ASPVEDRAFT_47094"/>
<dbReference type="SUPFAM" id="SSF52540">
    <property type="entry name" value="P-loop containing nucleoside triphosphate hydrolases"/>
    <property type="match status" value="1"/>
</dbReference>
<sequence length="288" mass="32888">MANHRFYDYNCIQMDIDRRKCRRSVSMEILALGMSRTGTDSLKQALLILGYHDVYHGYSATLENPRDYEMWLAGLRAKYDGTGKPFGRLEFDQLLGHCQVVSDLPAICFSEELIAAYPKAKVILTTRDLDKWHASMRKTFEPLVDSWLVRVLEMIDRALLGKTRWMGRTWRMIWKNVFDGDFEKNGRQAYMDHYALVDGLVPKGGLLLFDVHDGWEPLCRFLGRPVPPIDFPTGNTVETFHRRLASGVLAMVYFHAARVSKGLLLLSFIYLVVVKAGFSAVVLGDIDS</sequence>
<keyword evidence="1" id="KW-0812">Transmembrane</keyword>
<name>A0A1L9Q2G0_ASPVE</name>
<dbReference type="PANTHER" id="PTHR36978">
    <property type="entry name" value="P-LOOP CONTAINING NUCLEOTIDE TRIPHOSPHATE HYDROLASE"/>
    <property type="match status" value="1"/>
</dbReference>
<dbReference type="STRING" id="1036611.A0A1L9Q2G0"/>
<dbReference type="EMBL" id="KV878138">
    <property type="protein sequence ID" value="OJJ07906.1"/>
    <property type="molecule type" value="Genomic_DNA"/>
</dbReference>
<evidence type="ECO:0000313" key="2">
    <source>
        <dbReference type="EMBL" id="OJJ07906.1"/>
    </source>
</evidence>
<dbReference type="Pfam" id="PF17784">
    <property type="entry name" value="Sulfotransfer_4"/>
    <property type="match status" value="1"/>
</dbReference>
<dbReference type="RefSeq" id="XP_040673668.1">
    <property type="nucleotide sequence ID" value="XM_040813703.1"/>
</dbReference>
<dbReference type="InterPro" id="IPR040632">
    <property type="entry name" value="Sulfotransfer_4"/>
</dbReference>
<proteinExistence type="predicted"/>